<organism evidence="2 3">
    <name type="scientific">Kibdelosporangium philippinense</name>
    <dbReference type="NCBI Taxonomy" id="211113"/>
    <lineage>
        <taxon>Bacteria</taxon>
        <taxon>Bacillati</taxon>
        <taxon>Actinomycetota</taxon>
        <taxon>Actinomycetes</taxon>
        <taxon>Pseudonocardiales</taxon>
        <taxon>Pseudonocardiaceae</taxon>
        <taxon>Kibdelosporangium</taxon>
    </lineage>
</organism>
<dbReference type="SUPFAM" id="SSF51726">
    <property type="entry name" value="UROD/MetE-like"/>
    <property type="match status" value="1"/>
</dbReference>
<evidence type="ECO:0000259" key="1">
    <source>
        <dbReference type="Pfam" id="PF01717"/>
    </source>
</evidence>
<dbReference type="InterPro" id="IPR038071">
    <property type="entry name" value="UROD/MetE-like_sf"/>
</dbReference>
<gene>
    <name evidence="2" type="ORF">LWC34_34540</name>
</gene>
<dbReference type="EMBL" id="JAJVCN010000003">
    <property type="protein sequence ID" value="MCE7007903.1"/>
    <property type="molecule type" value="Genomic_DNA"/>
</dbReference>
<reference evidence="2 3" key="1">
    <citation type="submission" date="2021-12" db="EMBL/GenBank/DDBJ databases">
        <title>Genome sequence of Kibdelosporangium philippinense ATCC 49844.</title>
        <authorList>
            <person name="Fedorov E.A."/>
            <person name="Omeragic M."/>
            <person name="Shalygina K.F."/>
            <person name="Maclea K.S."/>
        </authorList>
    </citation>
    <scope>NUCLEOTIDE SEQUENCE [LARGE SCALE GENOMIC DNA]</scope>
    <source>
        <strain evidence="2 3">ATCC 49844</strain>
    </source>
</reference>
<proteinExistence type="predicted"/>
<keyword evidence="3" id="KW-1185">Reference proteome</keyword>
<feature type="domain" description="Cobalamin-independent methionine synthase MetE C-terminal/archaeal" evidence="1">
    <location>
        <begin position="10"/>
        <end position="335"/>
    </location>
</feature>
<dbReference type="Pfam" id="PF01717">
    <property type="entry name" value="Meth_synt_2"/>
    <property type="match status" value="1"/>
</dbReference>
<dbReference type="InterPro" id="IPR002629">
    <property type="entry name" value="Met_Synth_C/arc"/>
</dbReference>
<name>A0ABS8ZL90_9PSEU</name>
<dbReference type="RefSeq" id="WP_233729458.1">
    <property type="nucleotide sequence ID" value="NZ_JAJVCN010000003.1"/>
</dbReference>
<evidence type="ECO:0000313" key="3">
    <source>
        <dbReference type="Proteomes" id="UP001521150"/>
    </source>
</evidence>
<protein>
    <submittedName>
        <fullName evidence="2">Methionine synthase</fullName>
    </submittedName>
</protein>
<accession>A0ABS8ZL90</accession>
<dbReference type="Gene3D" id="3.20.20.210">
    <property type="match status" value="1"/>
</dbReference>
<dbReference type="Proteomes" id="UP001521150">
    <property type="component" value="Unassembled WGS sequence"/>
</dbReference>
<dbReference type="CDD" id="cd03310">
    <property type="entry name" value="CIMS_like"/>
    <property type="match status" value="1"/>
</dbReference>
<evidence type="ECO:0000313" key="2">
    <source>
        <dbReference type="EMBL" id="MCE7007903.1"/>
    </source>
</evidence>
<sequence>MPNTPWSPGTATGVGSMPGTDPLEAANVVVGELPDLPYLAELPARGLGADIIGRTAALLVDLPIELVPSGYRTAARPGHEHRRAVDLIKRDIDALEEAVERAGVRPPVIKVQAAGPWTLTAGIELARGHRVLTDHGALREFADSLSEGLAVHAAEVSRRLETPVVVQLDEPSLPTVLAGALSTPSGYGMVPAVAEPDAREVLAGVIKAVGEATNQPVIVHCCAPRPPVGLFRAAGADALAIDATLLEGIPASLSDQLGEAWDAGITLLLGLVPGTTPARPPTLAEAAKPALELVDRLGFPRSLLAERAIPTPTCGLAGADSTWARRALSLIRDVGRAFVEPPESW</sequence>
<comment type="caution">
    <text evidence="2">The sequence shown here is derived from an EMBL/GenBank/DDBJ whole genome shotgun (WGS) entry which is preliminary data.</text>
</comment>